<organism evidence="6 7">
    <name type="scientific">Weissella halotolerans DSM 20190</name>
    <dbReference type="NCBI Taxonomy" id="1123500"/>
    <lineage>
        <taxon>Bacteria</taxon>
        <taxon>Bacillati</taxon>
        <taxon>Bacillota</taxon>
        <taxon>Bacilli</taxon>
        <taxon>Lactobacillales</taxon>
        <taxon>Lactobacillaceae</taxon>
        <taxon>Weissella</taxon>
    </lineage>
</organism>
<comment type="subcellular location">
    <subcellularLocation>
        <location evidence="1">Endomembrane system</location>
        <topology evidence="1">Multi-pass membrane protein</topology>
    </subcellularLocation>
</comment>
<keyword evidence="3 5" id="KW-1133">Transmembrane helix</keyword>
<keyword evidence="2 5" id="KW-0812">Transmembrane</keyword>
<evidence type="ECO:0000313" key="7">
    <source>
        <dbReference type="Proteomes" id="UP000051296"/>
    </source>
</evidence>
<dbReference type="GO" id="GO:0012505">
    <property type="term" value="C:endomembrane system"/>
    <property type="evidence" value="ECO:0007669"/>
    <property type="project" value="UniProtKB-SubCell"/>
</dbReference>
<dbReference type="EMBL" id="JQAX01000002">
    <property type="protein sequence ID" value="KRN32479.1"/>
    <property type="molecule type" value="Genomic_DNA"/>
</dbReference>
<evidence type="ECO:0000256" key="1">
    <source>
        <dbReference type="ARBA" id="ARBA00004127"/>
    </source>
</evidence>
<evidence type="ECO:0000313" key="6">
    <source>
        <dbReference type="EMBL" id="KRN32479.1"/>
    </source>
</evidence>
<dbReference type="PATRIC" id="fig|1123500.6.peg.839"/>
<dbReference type="OrthoDB" id="188924at2"/>
<dbReference type="CDD" id="cd02432">
    <property type="entry name" value="Nodulin-21_like_1"/>
    <property type="match status" value="1"/>
</dbReference>
<name>A0A0R2FVR8_9LACO</name>
<sequence>MLEKRAGKTETERTNLDAKLNAVRAGVLGSNDGILTVVGVLFSLGAATTNQWTWFIAALTDLLACALSMSAGEYASVSAQADAEKVALQRAQTLLVQAPQQAHAQISQFYQGRGVKAETADRIATELIAKKPVATLLWIQDGLISGKFMNPWAAAGASFGAALLGGSLPLIAMWLTPNAWKFLGTILATVVAVALTGMLSAQLSHGFVKRAVYRNVAIGLITICLHYMIGLIF</sequence>
<dbReference type="GO" id="GO:0030026">
    <property type="term" value="P:intracellular manganese ion homeostasis"/>
    <property type="evidence" value="ECO:0007669"/>
    <property type="project" value="InterPro"/>
</dbReference>
<protein>
    <submittedName>
        <fullName evidence="6">Integral membrane protein</fullName>
    </submittedName>
</protein>
<keyword evidence="4 5" id="KW-0472">Membrane</keyword>
<proteinExistence type="predicted"/>
<feature type="transmembrane region" description="Helical" evidence="5">
    <location>
        <begin position="182"/>
        <end position="200"/>
    </location>
</feature>
<accession>A0A0R2FVR8</accession>
<evidence type="ECO:0000256" key="3">
    <source>
        <dbReference type="ARBA" id="ARBA00022989"/>
    </source>
</evidence>
<dbReference type="InParanoid" id="A0A0R2FVR8"/>
<dbReference type="PANTHER" id="PTHR31851">
    <property type="entry name" value="FE(2+)/MN(2+) TRANSPORTER PCL1"/>
    <property type="match status" value="1"/>
</dbReference>
<dbReference type="STRING" id="1123500.GCA_000420365_00590"/>
<gene>
    <name evidence="6" type="ORF">IV68_GL000833</name>
</gene>
<reference evidence="6 7" key="1">
    <citation type="journal article" date="2015" name="Genome Announc.">
        <title>Expanding the biotechnology potential of lactobacilli through comparative genomics of 213 strains and associated genera.</title>
        <authorList>
            <person name="Sun Z."/>
            <person name="Harris H.M."/>
            <person name="McCann A."/>
            <person name="Guo C."/>
            <person name="Argimon S."/>
            <person name="Zhang W."/>
            <person name="Yang X."/>
            <person name="Jeffery I.B."/>
            <person name="Cooney J.C."/>
            <person name="Kagawa T.F."/>
            <person name="Liu W."/>
            <person name="Song Y."/>
            <person name="Salvetti E."/>
            <person name="Wrobel A."/>
            <person name="Rasinkangas P."/>
            <person name="Parkhill J."/>
            <person name="Rea M.C."/>
            <person name="O'Sullivan O."/>
            <person name="Ritari J."/>
            <person name="Douillard F.P."/>
            <person name="Paul Ross R."/>
            <person name="Yang R."/>
            <person name="Briner A.E."/>
            <person name="Felis G.E."/>
            <person name="de Vos W.M."/>
            <person name="Barrangou R."/>
            <person name="Klaenhammer T.R."/>
            <person name="Caufield P.W."/>
            <person name="Cui Y."/>
            <person name="Zhang H."/>
            <person name="O'Toole P.W."/>
        </authorList>
    </citation>
    <scope>NUCLEOTIDE SEQUENCE [LARGE SCALE GENOMIC DNA]</scope>
    <source>
        <strain evidence="6 7">DSM 20190</strain>
    </source>
</reference>
<comment type="caution">
    <text evidence="6">The sequence shown here is derived from an EMBL/GenBank/DDBJ whole genome shotgun (WGS) entry which is preliminary data.</text>
</comment>
<dbReference type="RefSeq" id="WP_022791373.1">
    <property type="nucleotide sequence ID" value="NZ_ATUU01000002.1"/>
</dbReference>
<dbReference type="Proteomes" id="UP000051296">
    <property type="component" value="Unassembled WGS sequence"/>
</dbReference>
<evidence type="ECO:0000256" key="5">
    <source>
        <dbReference type="SAM" id="Phobius"/>
    </source>
</evidence>
<evidence type="ECO:0000256" key="4">
    <source>
        <dbReference type="ARBA" id="ARBA00023136"/>
    </source>
</evidence>
<dbReference type="eggNOG" id="COG1814">
    <property type="taxonomic scope" value="Bacteria"/>
</dbReference>
<feature type="transmembrane region" description="Helical" evidence="5">
    <location>
        <begin position="212"/>
        <end position="232"/>
    </location>
</feature>
<keyword evidence="7" id="KW-1185">Reference proteome</keyword>
<dbReference type="AlphaFoldDB" id="A0A0R2FVR8"/>
<evidence type="ECO:0000256" key="2">
    <source>
        <dbReference type="ARBA" id="ARBA00022692"/>
    </source>
</evidence>
<dbReference type="Pfam" id="PF01988">
    <property type="entry name" value="VIT1"/>
    <property type="match status" value="1"/>
</dbReference>
<dbReference type="GO" id="GO:0005384">
    <property type="term" value="F:manganese ion transmembrane transporter activity"/>
    <property type="evidence" value="ECO:0007669"/>
    <property type="project" value="InterPro"/>
</dbReference>
<feature type="transmembrane region" description="Helical" evidence="5">
    <location>
        <begin position="152"/>
        <end position="176"/>
    </location>
</feature>
<dbReference type="InterPro" id="IPR008217">
    <property type="entry name" value="Ccc1_fam"/>
</dbReference>